<feature type="compositionally biased region" description="Low complexity" evidence="1">
    <location>
        <begin position="94"/>
        <end position="108"/>
    </location>
</feature>
<protein>
    <submittedName>
        <fullName evidence="2">Uncharacterized protein</fullName>
    </submittedName>
</protein>
<feature type="region of interest" description="Disordered" evidence="1">
    <location>
        <begin position="554"/>
        <end position="573"/>
    </location>
</feature>
<sequence length="706" mass="77303">MPGRDIRFRVPPGEANWGAATLLRAASIATTVVPEPPSPYLAGRRSWQPKGTSISLEAQAANQHASCYVGDARAASGSDHSAADPPDEQAQPCSAWPSQSAHAASHSPPDVHRSSPDTAAGANGLAATSRPAEPQAAQATPGMGTPEAILLDLQQASGQKSVWSRDPTARSGNAPLPEEQGPVAVGTVLQQREPQQHGTLDGAPKRRAAASAAQIERKFGKLLEEAEQLLARSNAARVVPKPAENAPAQRAEQPASKRMAFSRLDGRKNASFKGVRLRKQQQHEEWERQLSVRTGYWREGSGASPAELEAARLERQRRLWANTVALASRLEVLRQGVIQHRRAKHEWRVRKDAALRIASWYARVKLREYNKRMFKLTSVLKTYVVPWIRRARHETRLRSGAMILDFLQALHGRNSAVAAVNAFMGRVTRIQRMWRSILVIRQHQRLLLGLQLHRHEGQLLREKRRQASEFAGIGGSAATPKSGLHRRGSLTGAPDLPTRHNNRQSTPGSPESPARPNNRQSLAGSVESPARTTASPPLSPKPSASVQQLAWLAGGSSPASPRAGAARSGGLRSERELLARMTHRLPREAKAEAVSHAVQQACLAFGRALDAYHQHLRLYAAQKPIEEARLIVLQQAGMAKGHSELRPPQRPRMVVLLGRDALTALLMQCYNAIDARESARLLEEAQQREEERVVEAWASGRRPKLA</sequence>
<feature type="region of interest" description="Disordered" evidence="1">
    <location>
        <begin position="471"/>
        <end position="545"/>
    </location>
</feature>
<name>A0AAW1Q4N6_9CHLO</name>
<comment type="caution">
    <text evidence="2">The sequence shown here is derived from an EMBL/GenBank/DDBJ whole genome shotgun (WGS) entry which is preliminary data.</text>
</comment>
<feature type="region of interest" description="Disordered" evidence="1">
    <location>
        <begin position="33"/>
        <end position="52"/>
    </location>
</feature>
<keyword evidence="3" id="KW-1185">Reference proteome</keyword>
<accession>A0AAW1Q4N6</accession>
<dbReference type="Proteomes" id="UP001489004">
    <property type="component" value="Unassembled WGS sequence"/>
</dbReference>
<evidence type="ECO:0000313" key="2">
    <source>
        <dbReference type="EMBL" id="KAK9815812.1"/>
    </source>
</evidence>
<organism evidence="2 3">
    <name type="scientific">[Myrmecia] bisecta</name>
    <dbReference type="NCBI Taxonomy" id="41462"/>
    <lineage>
        <taxon>Eukaryota</taxon>
        <taxon>Viridiplantae</taxon>
        <taxon>Chlorophyta</taxon>
        <taxon>core chlorophytes</taxon>
        <taxon>Trebouxiophyceae</taxon>
        <taxon>Trebouxiales</taxon>
        <taxon>Trebouxiaceae</taxon>
        <taxon>Myrmecia</taxon>
    </lineage>
</organism>
<proteinExistence type="predicted"/>
<gene>
    <name evidence="2" type="ORF">WJX72_010072</name>
</gene>
<reference evidence="2 3" key="1">
    <citation type="journal article" date="2024" name="Nat. Commun.">
        <title>Phylogenomics reveals the evolutionary origins of lichenization in chlorophyte algae.</title>
        <authorList>
            <person name="Puginier C."/>
            <person name="Libourel C."/>
            <person name="Otte J."/>
            <person name="Skaloud P."/>
            <person name="Haon M."/>
            <person name="Grisel S."/>
            <person name="Petersen M."/>
            <person name="Berrin J.G."/>
            <person name="Delaux P.M."/>
            <person name="Dal Grande F."/>
            <person name="Keller J."/>
        </authorList>
    </citation>
    <scope>NUCLEOTIDE SEQUENCE [LARGE SCALE GENOMIC DNA]</scope>
    <source>
        <strain evidence="2 3">SAG 2043</strain>
    </source>
</reference>
<evidence type="ECO:0000313" key="3">
    <source>
        <dbReference type="Proteomes" id="UP001489004"/>
    </source>
</evidence>
<feature type="region of interest" description="Disordered" evidence="1">
    <location>
        <begin position="71"/>
        <end position="180"/>
    </location>
</feature>
<feature type="region of interest" description="Disordered" evidence="1">
    <location>
        <begin position="240"/>
        <end position="264"/>
    </location>
</feature>
<dbReference type="AlphaFoldDB" id="A0AAW1Q4N6"/>
<feature type="compositionally biased region" description="Polar residues" evidence="1">
    <location>
        <begin position="503"/>
        <end position="523"/>
    </location>
</feature>
<feature type="compositionally biased region" description="Low complexity" evidence="1">
    <location>
        <begin position="554"/>
        <end position="571"/>
    </location>
</feature>
<evidence type="ECO:0000256" key="1">
    <source>
        <dbReference type="SAM" id="MobiDB-lite"/>
    </source>
</evidence>
<dbReference type="EMBL" id="JALJOR010000006">
    <property type="protein sequence ID" value="KAK9815812.1"/>
    <property type="molecule type" value="Genomic_DNA"/>
</dbReference>